<dbReference type="EMBL" id="UINC01001371">
    <property type="protein sequence ID" value="SUZ78906.1"/>
    <property type="molecule type" value="Genomic_DNA"/>
</dbReference>
<dbReference type="Pfam" id="PF02826">
    <property type="entry name" value="2-Hacid_dh_C"/>
    <property type="match status" value="1"/>
</dbReference>
<organism evidence="4">
    <name type="scientific">marine metagenome</name>
    <dbReference type="NCBI Taxonomy" id="408172"/>
    <lineage>
        <taxon>unclassified sequences</taxon>
        <taxon>metagenomes</taxon>
        <taxon>ecological metagenomes</taxon>
    </lineage>
</organism>
<dbReference type="Gene3D" id="3.40.50.720">
    <property type="entry name" value="NAD(P)-binding Rossmann-like Domain"/>
    <property type="match status" value="2"/>
</dbReference>
<dbReference type="GO" id="GO:0051287">
    <property type="term" value="F:NAD binding"/>
    <property type="evidence" value="ECO:0007669"/>
    <property type="project" value="InterPro"/>
</dbReference>
<keyword evidence="2" id="KW-0520">NAD</keyword>
<dbReference type="PANTHER" id="PTHR10996">
    <property type="entry name" value="2-HYDROXYACID DEHYDROGENASE-RELATED"/>
    <property type="match status" value="1"/>
</dbReference>
<dbReference type="InterPro" id="IPR036291">
    <property type="entry name" value="NAD(P)-bd_dom_sf"/>
</dbReference>
<accession>A0A381QHV0</accession>
<keyword evidence="1" id="KW-0560">Oxidoreductase</keyword>
<gene>
    <name evidence="4" type="ORF">METZ01_LOCUS31760</name>
</gene>
<dbReference type="SUPFAM" id="SSF51735">
    <property type="entry name" value="NAD(P)-binding Rossmann-fold domains"/>
    <property type="match status" value="1"/>
</dbReference>
<dbReference type="InterPro" id="IPR006140">
    <property type="entry name" value="D-isomer_DH_NAD-bd"/>
</dbReference>
<dbReference type="AlphaFoldDB" id="A0A381QHV0"/>
<reference evidence="4" key="1">
    <citation type="submission" date="2018-05" db="EMBL/GenBank/DDBJ databases">
        <authorList>
            <person name="Lanie J.A."/>
            <person name="Ng W.-L."/>
            <person name="Kazmierczak K.M."/>
            <person name="Andrzejewski T.M."/>
            <person name="Davidsen T.M."/>
            <person name="Wayne K.J."/>
            <person name="Tettelin H."/>
            <person name="Glass J.I."/>
            <person name="Rusch D."/>
            <person name="Podicherti R."/>
            <person name="Tsui H.-C.T."/>
            <person name="Winkler M.E."/>
        </authorList>
    </citation>
    <scope>NUCLEOTIDE SEQUENCE</scope>
</reference>
<evidence type="ECO:0000256" key="1">
    <source>
        <dbReference type="ARBA" id="ARBA00023002"/>
    </source>
</evidence>
<evidence type="ECO:0000313" key="4">
    <source>
        <dbReference type="EMBL" id="SUZ78906.1"/>
    </source>
</evidence>
<dbReference type="GO" id="GO:0005829">
    <property type="term" value="C:cytosol"/>
    <property type="evidence" value="ECO:0007669"/>
    <property type="project" value="TreeGrafter"/>
</dbReference>
<evidence type="ECO:0000256" key="2">
    <source>
        <dbReference type="ARBA" id="ARBA00023027"/>
    </source>
</evidence>
<sequence length="305" mass="32735">MLKVAVEPACWRRQSLVQAVEVGGGEVVGPDVAEGLVWAEPARADLLPPMLDTNPNIEWVQLPYAGIEPFLEMFRSRPHLTWTCGKGVYAAPVAEHALMLALAGFRGLATYGRAESWSEPEGQNLIGANVTILGGGGITEELLPLLSPFRCQVTVVRNQELPMAGAKEVVGSEHLHDVLPNTDLLVLALALTPETSGIIAEKELALLPRHAWIINVARGGHIITSDLVKALQTDAIGGAALDVTDPEPLPDEHPLWSLQNCIITPHIGNTPEMGLPLLAERVSANVRRYIDGLPLLGPVDITLGY</sequence>
<dbReference type="GO" id="GO:0030267">
    <property type="term" value="F:glyoxylate reductase (NADPH) activity"/>
    <property type="evidence" value="ECO:0007669"/>
    <property type="project" value="TreeGrafter"/>
</dbReference>
<dbReference type="InterPro" id="IPR050223">
    <property type="entry name" value="D-isomer_2-hydroxyacid_DH"/>
</dbReference>
<evidence type="ECO:0000259" key="3">
    <source>
        <dbReference type="Pfam" id="PF02826"/>
    </source>
</evidence>
<name>A0A381QHV0_9ZZZZ</name>
<dbReference type="PANTHER" id="PTHR10996:SF178">
    <property type="entry name" value="2-HYDROXYACID DEHYDROGENASE YGL185C-RELATED"/>
    <property type="match status" value="1"/>
</dbReference>
<protein>
    <recommendedName>
        <fullName evidence="3">D-isomer specific 2-hydroxyacid dehydrogenase NAD-binding domain-containing protein</fullName>
    </recommendedName>
</protein>
<dbReference type="GO" id="GO:0016618">
    <property type="term" value="F:hydroxypyruvate reductase [NAD(P)H] activity"/>
    <property type="evidence" value="ECO:0007669"/>
    <property type="project" value="TreeGrafter"/>
</dbReference>
<feature type="domain" description="D-isomer specific 2-hydroxyacid dehydrogenase NAD-binding" evidence="3">
    <location>
        <begin position="99"/>
        <end position="268"/>
    </location>
</feature>
<dbReference type="CDD" id="cd12159">
    <property type="entry name" value="2-Hacid_dh_2"/>
    <property type="match status" value="1"/>
</dbReference>
<proteinExistence type="predicted"/>